<dbReference type="InterPro" id="IPR039220">
    <property type="entry name" value="FAM3"/>
</dbReference>
<dbReference type="Pfam" id="PF15711">
    <property type="entry name" value="ILEI"/>
    <property type="match status" value="1"/>
</dbReference>
<evidence type="ECO:0000256" key="2">
    <source>
        <dbReference type="ARBA" id="ARBA00010905"/>
    </source>
</evidence>
<name>A0A9W9Z8C3_9CNID</name>
<evidence type="ECO:0000313" key="7">
    <source>
        <dbReference type="EMBL" id="KAJ7377056.1"/>
    </source>
</evidence>
<comment type="similarity">
    <text evidence="2">Belongs to the FAM3 family.</text>
</comment>
<dbReference type="AlphaFoldDB" id="A0A9W9Z8C3"/>
<evidence type="ECO:0000256" key="5">
    <source>
        <dbReference type="ARBA" id="ARBA00023157"/>
    </source>
</evidence>
<reference evidence="7" key="1">
    <citation type="submission" date="2023-01" db="EMBL/GenBank/DDBJ databases">
        <title>Genome assembly of the deep-sea coral Lophelia pertusa.</title>
        <authorList>
            <person name="Herrera S."/>
            <person name="Cordes E."/>
        </authorList>
    </citation>
    <scope>NUCLEOTIDE SEQUENCE</scope>
    <source>
        <strain evidence="7">USNM1676648</strain>
        <tissue evidence="7">Polyp</tissue>
    </source>
</reference>
<dbReference type="Proteomes" id="UP001163046">
    <property type="component" value="Unassembled WGS sequence"/>
</dbReference>
<dbReference type="OrthoDB" id="5984755at2759"/>
<sequence>MSSFFGCVGTVVNNCTIIQSYVLVNNEQQQCVFSPHIAYNVVVLTRHGNLIDSRSFDTHGKSTADDEMGAFIDGLPDNVIVLMAVKDEAYGKFREEDKMGADAQLLRLGAPNPRPPGYRASWALVGYKGPRDQVDWIRHGQALESQGPSEILVQIPKLTYGCN</sequence>
<keyword evidence="3" id="KW-0964">Secreted</keyword>
<gene>
    <name evidence="7" type="ORF">OS493_031014</name>
</gene>
<comment type="caution">
    <text evidence="7">The sequence shown here is derived from an EMBL/GenBank/DDBJ whole genome shotgun (WGS) entry which is preliminary data.</text>
</comment>
<dbReference type="EMBL" id="MU826384">
    <property type="protein sequence ID" value="KAJ7377056.1"/>
    <property type="molecule type" value="Genomic_DNA"/>
</dbReference>
<protein>
    <recommendedName>
        <fullName evidence="6">ILEI/PANDER domain-containing protein</fullName>
    </recommendedName>
</protein>
<accession>A0A9W9Z8C3</accession>
<organism evidence="7 8">
    <name type="scientific">Desmophyllum pertusum</name>
    <dbReference type="NCBI Taxonomy" id="174260"/>
    <lineage>
        <taxon>Eukaryota</taxon>
        <taxon>Metazoa</taxon>
        <taxon>Cnidaria</taxon>
        <taxon>Anthozoa</taxon>
        <taxon>Hexacorallia</taxon>
        <taxon>Scleractinia</taxon>
        <taxon>Caryophylliina</taxon>
        <taxon>Caryophylliidae</taxon>
        <taxon>Desmophyllum</taxon>
    </lineage>
</organism>
<evidence type="ECO:0000256" key="1">
    <source>
        <dbReference type="ARBA" id="ARBA00004613"/>
    </source>
</evidence>
<keyword evidence="5" id="KW-1015">Disulfide bond</keyword>
<keyword evidence="4" id="KW-0732">Signal</keyword>
<dbReference type="PANTHER" id="PTHR14592">
    <property type="entry name" value="UNCHARACTERIZED FAM3"/>
    <property type="match status" value="1"/>
</dbReference>
<dbReference type="InterPro" id="IPR039477">
    <property type="entry name" value="ILEI/PANDER_dom"/>
</dbReference>
<comment type="subcellular location">
    <subcellularLocation>
        <location evidence="1">Secreted</location>
    </subcellularLocation>
</comment>
<proteinExistence type="inferred from homology"/>
<evidence type="ECO:0000259" key="6">
    <source>
        <dbReference type="Pfam" id="PF15711"/>
    </source>
</evidence>
<feature type="domain" description="ILEI/PANDER" evidence="6">
    <location>
        <begin position="39"/>
        <end position="129"/>
    </location>
</feature>
<evidence type="ECO:0000313" key="8">
    <source>
        <dbReference type="Proteomes" id="UP001163046"/>
    </source>
</evidence>
<evidence type="ECO:0000256" key="3">
    <source>
        <dbReference type="ARBA" id="ARBA00022525"/>
    </source>
</evidence>
<keyword evidence="8" id="KW-1185">Reference proteome</keyword>
<dbReference type="PROSITE" id="PS52031">
    <property type="entry name" value="GG_LECTIN"/>
    <property type="match status" value="1"/>
</dbReference>
<evidence type="ECO:0000256" key="4">
    <source>
        <dbReference type="ARBA" id="ARBA00022729"/>
    </source>
</evidence>
<dbReference type="GO" id="GO:0005576">
    <property type="term" value="C:extracellular region"/>
    <property type="evidence" value="ECO:0007669"/>
    <property type="project" value="UniProtKB-SubCell"/>
</dbReference>